<dbReference type="InterPro" id="IPR042099">
    <property type="entry name" value="ANL_N_sf"/>
</dbReference>
<proteinExistence type="predicted"/>
<evidence type="ECO:0000259" key="3">
    <source>
        <dbReference type="Pfam" id="PF00501"/>
    </source>
</evidence>
<feature type="domain" description="AMP-dependent synthetase/ligase" evidence="3">
    <location>
        <begin position="79"/>
        <end position="150"/>
    </location>
</feature>
<evidence type="ECO:0000256" key="1">
    <source>
        <dbReference type="ARBA" id="ARBA00022450"/>
    </source>
</evidence>
<organism evidence="4 5">
    <name type="scientific">Duganella aceris</name>
    <dbReference type="NCBI Taxonomy" id="2703883"/>
    <lineage>
        <taxon>Bacteria</taxon>
        <taxon>Pseudomonadati</taxon>
        <taxon>Pseudomonadota</taxon>
        <taxon>Betaproteobacteria</taxon>
        <taxon>Burkholderiales</taxon>
        <taxon>Oxalobacteraceae</taxon>
        <taxon>Telluria group</taxon>
        <taxon>Duganella</taxon>
    </lineage>
</organism>
<evidence type="ECO:0000256" key="2">
    <source>
        <dbReference type="ARBA" id="ARBA00022553"/>
    </source>
</evidence>
<feature type="domain" description="AMP-dependent synthetase/ligase" evidence="3">
    <location>
        <begin position="213"/>
        <end position="326"/>
    </location>
</feature>
<accession>A0ABX0FLG6</accession>
<dbReference type="Proteomes" id="UP000666369">
    <property type="component" value="Unassembled WGS sequence"/>
</dbReference>
<dbReference type="Gene3D" id="3.40.50.12780">
    <property type="entry name" value="N-terminal domain of ligase-like"/>
    <property type="match status" value="1"/>
</dbReference>
<keyword evidence="5" id="KW-1185">Reference proteome</keyword>
<protein>
    <submittedName>
        <fullName evidence="4">AMP-binding protein</fullName>
    </submittedName>
</protein>
<dbReference type="SUPFAM" id="SSF56801">
    <property type="entry name" value="Acetyl-CoA synthetase-like"/>
    <property type="match status" value="1"/>
</dbReference>
<reference evidence="5" key="1">
    <citation type="submission" date="2023-07" db="EMBL/GenBank/DDBJ databases">
        <title>Duganella aceri sp. nov., isolated from tree sap.</title>
        <authorList>
            <person name="Kim I.S."/>
        </authorList>
    </citation>
    <scope>NUCLEOTIDE SEQUENCE [LARGE SCALE GENOMIC DNA]</scope>
    <source>
        <strain evidence="5">SAP-35</strain>
    </source>
</reference>
<evidence type="ECO:0000313" key="5">
    <source>
        <dbReference type="Proteomes" id="UP000666369"/>
    </source>
</evidence>
<dbReference type="RefSeq" id="WP_166103935.1">
    <property type="nucleotide sequence ID" value="NZ_JAADJT010000006.1"/>
</dbReference>
<gene>
    <name evidence="4" type="ORF">GW587_13955</name>
</gene>
<name>A0ABX0FLG6_9BURK</name>
<comment type="caution">
    <text evidence="4">The sequence shown here is derived from an EMBL/GenBank/DDBJ whole genome shotgun (WGS) entry which is preliminary data.</text>
</comment>
<dbReference type="Pfam" id="PF00501">
    <property type="entry name" value="AMP-binding"/>
    <property type="match status" value="2"/>
</dbReference>
<sequence>MNAIVNLYSRQQHEAPAPLARDAVLYRLQRSRSDAAPERDAGWLSYCGEQLLDSVNDDAAAAAFAADNQLTDTLQRRFEVYAQINPGAVAVKTPGMQVTFGELDAQADGLAVLLQQRGLGPGSLCVIDIAPSVALARAVVAVLKAGAVAALPGAAPAAGKPLLVLTVAAAEASDPLCRGCAEDGAGLPYAWPQEYPTHRLSPAFALRSASANGTPQLSTRSHLAIIGDLLALQRVQALGHGDALLLNPDITPSTFPWELLWPLSHGARLVVPAAAELADPGQLRRLIRRERITVMHLVPVLRGLLRQAPEELADLDSLRAVFCASPAAADPAPCL</sequence>
<dbReference type="InterPro" id="IPR000873">
    <property type="entry name" value="AMP-dep_synth/lig_dom"/>
</dbReference>
<dbReference type="PANTHER" id="PTHR44845">
    <property type="entry name" value="CARRIER DOMAIN-CONTAINING PROTEIN"/>
    <property type="match status" value="1"/>
</dbReference>
<evidence type="ECO:0000313" key="4">
    <source>
        <dbReference type="EMBL" id="NGZ85357.1"/>
    </source>
</evidence>
<dbReference type="EMBL" id="JAADJT010000006">
    <property type="protein sequence ID" value="NGZ85357.1"/>
    <property type="molecule type" value="Genomic_DNA"/>
</dbReference>
<keyword evidence="2" id="KW-0597">Phosphoprotein</keyword>
<dbReference type="PANTHER" id="PTHR44845:SF6">
    <property type="entry name" value="BETA-ALANINE-ACTIVATING ENZYME"/>
    <property type="match status" value="1"/>
</dbReference>
<keyword evidence="1" id="KW-0596">Phosphopantetheine</keyword>